<proteinExistence type="inferred from homology"/>
<keyword evidence="4 7" id="KW-0068">Autocatalytic cleavage</keyword>
<gene>
    <name evidence="9" type="primary">umuD</name>
    <name evidence="9" type="ORF">GCM10011450_01360</name>
</gene>
<comment type="similarity">
    <text evidence="1 7">Belongs to the peptidase S24 family.</text>
</comment>
<keyword evidence="10" id="KW-1185">Reference proteome</keyword>
<dbReference type="GO" id="GO:0003677">
    <property type="term" value="F:DNA binding"/>
    <property type="evidence" value="ECO:0007669"/>
    <property type="project" value="InterPro"/>
</dbReference>
<evidence type="ECO:0000256" key="2">
    <source>
        <dbReference type="ARBA" id="ARBA00022763"/>
    </source>
</evidence>
<dbReference type="EMBL" id="BMYS01000001">
    <property type="protein sequence ID" value="GGW75680.1"/>
    <property type="molecule type" value="Genomic_DNA"/>
</dbReference>
<keyword evidence="2" id="KW-0227">DNA damage</keyword>
<reference evidence="9" key="2">
    <citation type="submission" date="2020-09" db="EMBL/GenBank/DDBJ databases">
        <authorList>
            <person name="Sun Q."/>
            <person name="Kim S."/>
        </authorList>
    </citation>
    <scope>NUCLEOTIDE SEQUENCE</scope>
    <source>
        <strain evidence="9">KCTC 23732</strain>
    </source>
</reference>
<evidence type="ECO:0000256" key="7">
    <source>
        <dbReference type="RuleBase" id="RU003991"/>
    </source>
</evidence>
<dbReference type="CDD" id="cd06529">
    <property type="entry name" value="S24_LexA-like"/>
    <property type="match status" value="1"/>
</dbReference>
<dbReference type="Pfam" id="PF00717">
    <property type="entry name" value="Peptidase_S24"/>
    <property type="match status" value="1"/>
</dbReference>
<protein>
    <submittedName>
        <fullName evidence="9">UmuD protein</fullName>
    </submittedName>
</protein>
<dbReference type="RefSeq" id="WP_189383515.1">
    <property type="nucleotide sequence ID" value="NZ_BAABFY010000002.1"/>
</dbReference>
<dbReference type="GO" id="GO:0006355">
    <property type="term" value="P:regulation of DNA-templated transcription"/>
    <property type="evidence" value="ECO:0007669"/>
    <property type="project" value="InterPro"/>
</dbReference>
<dbReference type="GO" id="GO:0006281">
    <property type="term" value="P:DNA repair"/>
    <property type="evidence" value="ECO:0007669"/>
    <property type="project" value="UniProtKB-KW"/>
</dbReference>
<evidence type="ECO:0000256" key="3">
    <source>
        <dbReference type="ARBA" id="ARBA00022801"/>
    </source>
</evidence>
<dbReference type="AlphaFoldDB" id="A0A918MW56"/>
<dbReference type="InterPro" id="IPR036286">
    <property type="entry name" value="LexA/Signal_pep-like_sf"/>
</dbReference>
<dbReference type="InterPro" id="IPR015927">
    <property type="entry name" value="Peptidase_S24_S26A/B/C"/>
</dbReference>
<dbReference type="Proteomes" id="UP000608345">
    <property type="component" value="Unassembled WGS sequence"/>
</dbReference>
<keyword evidence="3 7" id="KW-0378">Hydrolase</keyword>
<dbReference type="PANTHER" id="PTHR33516">
    <property type="entry name" value="LEXA REPRESSOR"/>
    <property type="match status" value="1"/>
</dbReference>
<dbReference type="Gene3D" id="2.10.109.10">
    <property type="entry name" value="Umud Fragment, subunit A"/>
    <property type="match status" value="1"/>
</dbReference>
<reference evidence="9" key="1">
    <citation type="journal article" date="2014" name="Int. J. Syst. Evol. Microbiol.">
        <title>Complete genome sequence of Corynebacterium casei LMG S-19264T (=DSM 44701T), isolated from a smear-ripened cheese.</title>
        <authorList>
            <consortium name="US DOE Joint Genome Institute (JGI-PGF)"/>
            <person name="Walter F."/>
            <person name="Albersmeier A."/>
            <person name="Kalinowski J."/>
            <person name="Ruckert C."/>
        </authorList>
    </citation>
    <scope>NUCLEOTIDE SEQUENCE</scope>
    <source>
        <strain evidence="9">KCTC 23732</strain>
    </source>
</reference>
<organism evidence="9 10">
    <name type="scientific">Advenella faeciporci</name>
    <dbReference type="NCBI Taxonomy" id="797535"/>
    <lineage>
        <taxon>Bacteria</taxon>
        <taxon>Pseudomonadati</taxon>
        <taxon>Pseudomonadota</taxon>
        <taxon>Betaproteobacteria</taxon>
        <taxon>Burkholderiales</taxon>
        <taxon>Alcaligenaceae</taxon>
    </lineage>
</organism>
<keyword evidence="5" id="KW-0234">DNA repair</keyword>
<sequence length="142" mass="15507">MNIPAHLTPIRNSPLPIKEISCKTPAGFPSPAQDLAVNRIDLNDILIQHPEATYFMQVKGNSMTGAGIDDGDRLIVDRSLTPRHNHIVIAEIDGEVTVKRLYKKNGLLKLGAENAAYADIVPLPGQQWSVWGVVTYIIKAAS</sequence>
<dbReference type="InterPro" id="IPR039418">
    <property type="entry name" value="LexA-like"/>
</dbReference>
<dbReference type="PRINTS" id="PR00726">
    <property type="entry name" value="LEXASERPTASE"/>
</dbReference>
<dbReference type="SUPFAM" id="SSF51306">
    <property type="entry name" value="LexA/Signal peptidase"/>
    <property type="match status" value="1"/>
</dbReference>
<evidence type="ECO:0000313" key="9">
    <source>
        <dbReference type="EMBL" id="GGW75680.1"/>
    </source>
</evidence>
<name>A0A918MW56_9BURK</name>
<dbReference type="NCBIfam" id="NF007621">
    <property type="entry name" value="PRK10276.1"/>
    <property type="match status" value="1"/>
</dbReference>
<dbReference type="PANTHER" id="PTHR33516:SF2">
    <property type="entry name" value="LEXA REPRESSOR-RELATED"/>
    <property type="match status" value="1"/>
</dbReference>
<accession>A0A918MW56</accession>
<evidence type="ECO:0000256" key="6">
    <source>
        <dbReference type="ARBA" id="ARBA00023236"/>
    </source>
</evidence>
<evidence type="ECO:0000313" key="10">
    <source>
        <dbReference type="Proteomes" id="UP000608345"/>
    </source>
</evidence>
<evidence type="ECO:0000256" key="4">
    <source>
        <dbReference type="ARBA" id="ARBA00022813"/>
    </source>
</evidence>
<evidence type="ECO:0000259" key="8">
    <source>
        <dbReference type="Pfam" id="PF00717"/>
    </source>
</evidence>
<dbReference type="GO" id="GO:0009432">
    <property type="term" value="P:SOS response"/>
    <property type="evidence" value="ECO:0007669"/>
    <property type="project" value="UniProtKB-KW"/>
</dbReference>
<evidence type="ECO:0000256" key="1">
    <source>
        <dbReference type="ARBA" id="ARBA00007484"/>
    </source>
</evidence>
<dbReference type="InterPro" id="IPR006197">
    <property type="entry name" value="Peptidase_S24_LexA"/>
</dbReference>
<dbReference type="GO" id="GO:0016787">
    <property type="term" value="F:hydrolase activity"/>
    <property type="evidence" value="ECO:0007669"/>
    <property type="project" value="UniProtKB-KW"/>
</dbReference>
<comment type="caution">
    <text evidence="9">The sequence shown here is derived from an EMBL/GenBank/DDBJ whole genome shotgun (WGS) entry which is preliminary data.</text>
</comment>
<feature type="domain" description="Peptidase S24/S26A/S26B/S26C" evidence="8">
    <location>
        <begin position="23"/>
        <end position="134"/>
    </location>
</feature>
<keyword evidence="6" id="KW-0742">SOS response</keyword>
<evidence type="ECO:0000256" key="5">
    <source>
        <dbReference type="ARBA" id="ARBA00023204"/>
    </source>
</evidence>
<dbReference type="InterPro" id="IPR050077">
    <property type="entry name" value="LexA_repressor"/>
</dbReference>